<dbReference type="HOGENOM" id="CLU_465294_0_0_5"/>
<dbReference type="InterPro" id="IPR011990">
    <property type="entry name" value="TPR-like_helical_dom_sf"/>
</dbReference>
<dbReference type="RefSeq" id="WP_014416091.1">
    <property type="nucleotide sequence ID" value="NC_017059.1"/>
</dbReference>
<evidence type="ECO:0000259" key="1">
    <source>
        <dbReference type="Pfam" id="PF12770"/>
    </source>
</evidence>
<gene>
    <name evidence="2" type="ORF">RSPPHO_02835</name>
</gene>
<dbReference type="eggNOG" id="COG4995">
    <property type="taxonomic scope" value="Bacteria"/>
</dbReference>
<dbReference type="KEGG" id="rpm:RSPPHO_02835"/>
<dbReference type="SUPFAM" id="SSF48452">
    <property type="entry name" value="TPR-like"/>
    <property type="match status" value="1"/>
</dbReference>
<evidence type="ECO:0000313" key="3">
    <source>
        <dbReference type="Proteomes" id="UP000033220"/>
    </source>
</evidence>
<name>H6SPD6_PARPM</name>
<dbReference type="PATRIC" id="fig|1150469.3.peg.3206"/>
<keyword evidence="3" id="KW-1185">Reference proteome</keyword>
<dbReference type="OrthoDB" id="9787760at2"/>
<organism evidence="2 3">
    <name type="scientific">Pararhodospirillum photometricum DSM 122</name>
    <dbReference type="NCBI Taxonomy" id="1150469"/>
    <lineage>
        <taxon>Bacteria</taxon>
        <taxon>Pseudomonadati</taxon>
        <taxon>Pseudomonadota</taxon>
        <taxon>Alphaproteobacteria</taxon>
        <taxon>Rhodospirillales</taxon>
        <taxon>Rhodospirillaceae</taxon>
        <taxon>Pararhodospirillum</taxon>
    </lineage>
</organism>
<dbReference type="AlphaFoldDB" id="H6SPD6"/>
<dbReference type="Pfam" id="PF12770">
    <property type="entry name" value="CHAT"/>
    <property type="match status" value="1"/>
</dbReference>
<protein>
    <submittedName>
        <fullName evidence="2">Tetratricopeptide TPR_2 repeat protein</fullName>
    </submittedName>
</protein>
<dbReference type="PANTHER" id="PTHR10098:SF108">
    <property type="entry name" value="TETRATRICOPEPTIDE REPEAT PROTEIN 28"/>
    <property type="match status" value="1"/>
</dbReference>
<evidence type="ECO:0000313" key="2">
    <source>
        <dbReference type="EMBL" id="CCG09461.1"/>
    </source>
</evidence>
<dbReference type="Proteomes" id="UP000033220">
    <property type="component" value="Chromosome DSM 122"/>
</dbReference>
<proteinExistence type="predicted"/>
<reference evidence="2 3" key="1">
    <citation type="submission" date="2012-02" db="EMBL/GenBank/DDBJ databases">
        <title>Shotgun genome sequence of Phaeospirillum photometricum DSM 122.</title>
        <authorList>
            <person name="Duquesne K."/>
            <person name="Sturgis J."/>
        </authorList>
    </citation>
    <scope>NUCLEOTIDE SEQUENCE [LARGE SCALE GENOMIC DNA]</scope>
    <source>
        <strain evidence="3">DSM122</strain>
    </source>
</reference>
<accession>H6SPD6</accession>
<dbReference type="Gene3D" id="1.25.40.10">
    <property type="entry name" value="Tetratricopeptide repeat domain"/>
    <property type="match status" value="1"/>
</dbReference>
<sequence length="586" mass="61677">MAEDDPLSLKDRGFRAEKEGRDEEALAFYDRAAVLYRAAWESQTTPVLRESQGTSLAIALQHGVTLEIRRRQWDAAARRLEETLSVWRSVAGGAGPTASLLGTRAMVQRAQGHLPEAWASITEALATAEAAHVAETWPLHGMAGRLARARGDATGAEAAFRQAITNVETLRGRLTTDETKIAFFGTPADLYEEFVAFLMDTQRPEAALEIAEKARARALLDGVGGAGSEGEGFAGETPSPASAPTVSAADALALARARDTAFLVYFLTRAKLYVWLLTPQGRVYSGAQVADPASVAQAVQALREPLVFGESFEAPRRALNDLLTGPVAAALDALPPASRLSIVPHKILAQVPFAMLGPTPGAWAEAWSLTVLPSLSVGAQRSARPLPPDGPLLAVGYSTAHRPLPAVAGELKAAAALYPGATVLSEADATASRLRAELPHYPLILIAAHSARRPGAPGDVGQGEPLEIVLSGSALTSRDLKPGLTPRAGLVILSACETLQGVQVAGDELLNLARAFLIAGAERVLLTQWEVEDAATATLVPALLAGVREGQSPAWALHNAVQAYRLAHANDGSAAWAAWILVGPHD</sequence>
<dbReference type="PANTHER" id="PTHR10098">
    <property type="entry name" value="RAPSYN-RELATED"/>
    <property type="match status" value="1"/>
</dbReference>
<dbReference type="InterPro" id="IPR024983">
    <property type="entry name" value="CHAT_dom"/>
</dbReference>
<dbReference type="EMBL" id="HE663493">
    <property type="protein sequence ID" value="CCG09461.1"/>
    <property type="molecule type" value="Genomic_DNA"/>
</dbReference>
<feature type="domain" description="CHAT" evidence="1">
    <location>
        <begin position="315"/>
        <end position="583"/>
    </location>
</feature>
<dbReference type="STRING" id="1150469.RSPPHO_02835"/>